<dbReference type="Pfam" id="PF00535">
    <property type="entry name" value="Glycos_transf_2"/>
    <property type="match status" value="2"/>
</dbReference>
<dbReference type="Proteomes" id="UP001446205">
    <property type="component" value="Unassembled WGS sequence"/>
</dbReference>
<dbReference type="RefSeq" id="WP_341371630.1">
    <property type="nucleotide sequence ID" value="NZ_JBBPCO010000013.1"/>
</dbReference>
<feature type="domain" description="Glycosyltransferase 2-like" evidence="3">
    <location>
        <begin position="593"/>
        <end position="711"/>
    </location>
</feature>
<dbReference type="Gene3D" id="3.40.50.2000">
    <property type="entry name" value="Glycogen Phosphorylase B"/>
    <property type="match status" value="1"/>
</dbReference>
<keyword evidence="1" id="KW-0175">Coiled coil</keyword>
<organism evidence="4 5">
    <name type="scientific">Thermithiobacillus plumbiphilus</name>
    <dbReference type="NCBI Taxonomy" id="1729899"/>
    <lineage>
        <taxon>Bacteria</taxon>
        <taxon>Pseudomonadati</taxon>
        <taxon>Pseudomonadota</taxon>
        <taxon>Acidithiobacillia</taxon>
        <taxon>Acidithiobacillales</taxon>
        <taxon>Thermithiobacillaceae</taxon>
        <taxon>Thermithiobacillus</taxon>
    </lineage>
</organism>
<dbReference type="PANTHER" id="PTHR43685">
    <property type="entry name" value="GLYCOSYLTRANSFERASE"/>
    <property type="match status" value="1"/>
</dbReference>
<protein>
    <submittedName>
        <fullName evidence="4">Glycosyltransferase</fullName>
        <ecNumber evidence="4">2.4.-.-</ecNumber>
    </submittedName>
</protein>
<dbReference type="Gene3D" id="3.90.550.10">
    <property type="entry name" value="Spore Coat Polysaccharide Biosynthesis Protein SpsA, Chain A"/>
    <property type="match status" value="3"/>
</dbReference>
<name>A0ABU9DAM5_9PROT</name>
<evidence type="ECO:0000259" key="3">
    <source>
        <dbReference type="Pfam" id="PF00535"/>
    </source>
</evidence>
<proteinExistence type="predicted"/>
<evidence type="ECO:0000313" key="5">
    <source>
        <dbReference type="Proteomes" id="UP001446205"/>
    </source>
</evidence>
<keyword evidence="4" id="KW-0328">Glycosyltransferase</keyword>
<keyword evidence="5" id="KW-1185">Reference proteome</keyword>
<dbReference type="SUPFAM" id="SSF53448">
    <property type="entry name" value="Nucleotide-diphospho-sugar transferases"/>
    <property type="match status" value="3"/>
</dbReference>
<keyword evidence="4" id="KW-0808">Transferase</keyword>
<gene>
    <name evidence="4" type="ORF">WOB96_12500</name>
</gene>
<feature type="domain" description="Glycosyltransferase 2-like" evidence="3">
    <location>
        <begin position="79"/>
        <end position="206"/>
    </location>
</feature>
<reference evidence="4 5" key="1">
    <citation type="submission" date="2024-04" db="EMBL/GenBank/DDBJ databases">
        <authorList>
            <person name="Abashina T."/>
            <person name="Shaikin A."/>
        </authorList>
    </citation>
    <scope>NUCLEOTIDE SEQUENCE [LARGE SCALE GENOMIC DNA]</scope>
    <source>
        <strain evidence="4 5">AAFK</strain>
    </source>
</reference>
<dbReference type="CDD" id="cd04186">
    <property type="entry name" value="GT_2_like_c"/>
    <property type="match status" value="1"/>
</dbReference>
<dbReference type="EMBL" id="JBBPCO010000013">
    <property type="protein sequence ID" value="MEK8090575.1"/>
    <property type="molecule type" value="Genomic_DNA"/>
</dbReference>
<dbReference type="EC" id="2.4.-.-" evidence="4"/>
<accession>A0ABU9DAM5</accession>
<evidence type="ECO:0000256" key="2">
    <source>
        <dbReference type="SAM" id="MobiDB-lite"/>
    </source>
</evidence>
<sequence length="1204" mass="137433">MSSLEQFEIRLRQLEEERRMLAAQVDHLSALLQFKESFFLELQAREKPLRRARDPQRLAQLRASQSYQRAFTELQPLVSIIMPTYNRARLILERTLPSVLAQDYEHWELIIVGDAMDEEGDRLLRAISDPRVSFYNLKHRGRYPGHYGPRWCVAGTKPVNFGLRLARGEWITHLDDDDEFTPNHISALLHLAKEQQVEWAHGKVLFVPMPREPGQMTIIGEKQPSEGNISRISSLYHALLKNFRYNNACWQYGYPGDWDLWERFLEMGVTHAHLPAIVGIHHGLATPRQLQDVHAAMNASPMYEKKNPDSKSSQIGGDTEENEENYRAWLASHAYQERDAIWLAERMAQWSYTPRFHLAVLLSRDAEEQLAETINTFADQFYDRWHLSVVAEIPAPAEVAGLEVLTWIQAKDGLATLNEALCMQEADWVGVIHAGDRIAPHALFAFVEAINRHPGWQLIYSDEDSWQDGMRQAPRFKPDFNPDLLRSMDYIGDLLLMHRDLFHDLGGFDPVMAEAARYDLMLRAYERLGVDGIGHIPDVLYHRVTQAPAPPEMACKALQAHLYRCGEDANVESGLLPDTRRVRYVLQGQPWVTIIIPTRDRRDLLEPCIEGVLHRSSYPHFDILIVDNDSKDPATLEYLDALRAHYPERVSVLAYPHPFNYAAQMNLAARQARGEFLVLLNNDTELTQSDWIEVMLGQAQRDEIGGVGVRLLFPDGALQHAGVVLGMSVFGVADHPGHGQPASNCGYLGRFQVEQNYSAVTAACLMVDKKKYFQVEGLDEENLHINYNDVDFCLKLQDAGYRNVWTPFVSMVHKGSASRHTDVDKPVEHPRFWHEVDTMLSRWGKRLSNDPAFNRNLSLMEVSFSIEREAGLTWDPDWRPRARVLALAADRMGCGEQRVWGPMRALNHAGAIQGWSSGFLFTPTEVGRMDPESIVFQRQIEWRQIEAIQRHKKFNRALRIFELDDLMTQVPFENGNHAAIPKNISERLRTAVGMCDRLVVSTEPLAHAYGSWAPEMRVVPNFIERARWADLAPPRQARKKPRVGWAGAAGHEGDLSVIAEAVRLLANEVDWVFFGMCPDSWRSYVSEFHPPVPIEAYPARLAALNLDLAIAPLELNAFNEAKSHLRILEYGILGYPVVCTDIYPYQAAPVTRVRNRTQEWVDAIRMHLADPVASAAAGERLRTYVLQNWILEENLDKWVEAWLP</sequence>
<dbReference type="InterPro" id="IPR001173">
    <property type="entry name" value="Glyco_trans_2-like"/>
</dbReference>
<dbReference type="InterPro" id="IPR029044">
    <property type="entry name" value="Nucleotide-diphossugar_trans"/>
</dbReference>
<dbReference type="PANTHER" id="PTHR43685:SF2">
    <property type="entry name" value="GLYCOSYLTRANSFERASE 2-LIKE DOMAIN-CONTAINING PROTEIN"/>
    <property type="match status" value="1"/>
</dbReference>
<dbReference type="InterPro" id="IPR050834">
    <property type="entry name" value="Glycosyltransf_2"/>
</dbReference>
<comment type="caution">
    <text evidence="4">The sequence shown here is derived from an EMBL/GenBank/DDBJ whole genome shotgun (WGS) entry which is preliminary data.</text>
</comment>
<dbReference type="SUPFAM" id="SSF53756">
    <property type="entry name" value="UDP-Glycosyltransferase/glycogen phosphorylase"/>
    <property type="match status" value="1"/>
</dbReference>
<evidence type="ECO:0000313" key="4">
    <source>
        <dbReference type="EMBL" id="MEK8090575.1"/>
    </source>
</evidence>
<feature type="region of interest" description="Disordered" evidence="2">
    <location>
        <begin position="300"/>
        <end position="319"/>
    </location>
</feature>
<evidence type="ECO:0000256" key="1">
    <source>
        <dbReference type="SAM" id="Coils"/>
    </source>
</evidence>
<feature type="coiled-coil region" evidence="1">
    <location>
        <begin position="4"/>
        <end position="31"/>
    </location>
</feature>
<dbReference type="GO" id="GO:0016757">
    <property type="term" value="F:glycosyltransferase activity"/>
    <property type="evidence" value="ECO:0007669"/>
    <property type="project" value="UniProtKB-KW"/>
</dbReference>